<evidence type="ECO:0000256" key="9">
    <source>
        <dbReference type="SAM" id="Phobius"/>
    </source>
</evidence>
<feature type="transmembrane region" description="Helical" evidence="9">
    <location>
        <begin position="274"/>
        <end position="294"/>
    </location>
</feature>
<keyword evidence="2" id="KW-0813">Transport</keyword>
<gene>
    <name evidence="10" type="ORF">ETQ85_06790</name>
</gene>
<keyword evidence="11" id="KW-1185">Reference proteome</keyword>
<evidence type="ECO:0000256" key="1">
    <source>
        <dbReference type="ARBA" id="ARBA00004429"/>
    </source>
</evidence>
<keyword evidence="3" id="KW-1003">Cell membrane</keyword>
<feature type="transmembrane region" description="Helical" evidence="9">
    <location>
        <begin position="54"/>
        <end position="75"/>
    </location>
</feature>
<dbReference type="RefSeq" id="WP_148578291.1">
    <property type="nucleotide sequence ID" value="NZ_JAVEUW010000019.1"/>
</dbReference>
<comment type="caution">
    <text evidence="10">The sequence shown here is derived from an EMBL/GenBank/DDBJ whole genome shotgun (WGS) entry which is preliminary data.</text>
</comment>
<dbReference type="Proteomes" id="UP000389128">
    <property type="component" value="Unassembled WGS sequence"/>
</dbReference>
<feature type="transmembrane region" description="Helical" evidence="9">
    <location>
        <begin position="314"/>
        <end position="336"/>
    </location>
</feature>
<comment type="subcellular location">
    <subcellularLocation>
        <location evidence="1">Cell inner membrane</location>
        <topology evidence="1">Multi-pass membrane protein</topology>
    </subcellularLocation>
</comment>
<evidence type="ECO:0000256" key="6">
    <source>
        <dbReference type="ARBA" id="ARBA00022989"/>
    </source>
</evidence>
<protein>
    <submittedName>
        <fullName evidence="10">YeeE/YedE family protein</fullName>
    </submittedName>
</protein>
<dbReference type="Pfam" id="PF04143">
    <property type="entry name" value="Sulf_transp"/>
    <property type="match status" value="1"/>
</dbReference>
<comment type="similarity">
    <text evidence="8">Belongs to the TsuA/YedE (TC 9.B.102) family.</text>
</comment>
<feature type="transmembrane region" description="Helical" evidence="9">
    <location>
        <begin position="122"/>
        <end position="143"/>
    </location>
</feature>
<evidence type="ECO:0000313" key="10">
    <source>
        <dbReference type="EMBL" id="TYC60201.1"/>
    </source>
</evidence>
<name>A0A6C2D2C6_9RHOO</name>
<keyword evidence="5 9" id="KW-0812">Transmembrane</keyword>
<proteinExistence type="inferred from homology"/>
<dbReference type="AlphaFoldDB" id="A0A6C2D2C6"/>
<feature type="transmembrane region" description="Helical" evidence="9">
    <location>
        <begin position="342"/>
        <end position="361"/>
    </location>
</feature>
<dbReference type="OrthoDB" id="9794165at2"/>
<feature type="transmembrane region" description="Helical" evidence="9">
    <location>
        <begin position="87"/>
        <end position="110"/>
    </location>
</feature>
<dbReference type="PANTHER" id="PTHR30574:SF1">
    <property type="entry name" value="SULPHUR TRANSPORT DOMAIN-CONTAINING PROTEIN"/>
    <property type="match status" value="1"/>
</dbReference>
<evidence type="ECO:0000256" key="7">
    <source>
        <dbReference type="ARBA" id="ARBA00023136"/>
    </source>
</evidence>
<dbReference type="PANTHER" id="PTHR30574">
    <property type="entry name" value="INNER MEMBRANE PROTEIN YEDE"/>
    <property type="match status" value="1"/>
</dbReference>
<dbReference type="EMBL" id="SDKK01000005">
    <property type="protein sequence ID" value="TYC60201.1"/>
    <property type="molecule type" value="Genomic_DNA"/>
</dbReference>
<evidence type="ECO:0000256" key="4">
    <source>
        <dbReference type="ARBA" id="ARBA00022519"/>
    </source>
</evidence>
<keyword evidence="6 9" id="KW-1133">Transmembrane helix</keyword>
<evidence type="ECO:0000256" key="3">
    <source>
        <dbReference type="ARBA" id="ARBA00022475"/>
    </source>
</evidence>
<feature type="transmembrane region" description="Helical" evidence="9">
    <location>
        <begin position="205"/>
        <end position="224"/>
    </location>
</feature>
<evidence type="ECO:0000256" key="8">
    <source>
        <dbReference type="ARBA" id="ARBA00035655"/>
    </source>
</evidence>
<keyword evidence="7 9" id="KW-0472">Membrane</keyword>
<feature type="transmembrane region" description="Helical" evidence="9">
    <location>
        <begin position="6"/>
        <end position="28"/>
    </location>
</feature>
<accession>A0A6C2D2C6</accession>
<reference evidence="10 11" key="1">
    <citation type="submission" date="2019-01" db="EMBL/GenBank/DDBJ databases">
        <title>Zoogloea oleivorans genome sequencing and assembly.</title>
        <authorList>
            <person name="Tancsics A."/>
            <person name="Farkas M."/>
            <person name="Kriszt B."/>
            <person name="Maroti G."/>
            <person name="Horvath B."/>
        </authorList>
    </citation>
    <scope>NUCLEOTIDE SEQUENCE [LARGE SCALE GENOMIC DNA]</scope>
    <source>
        <strain evidence="10 11">Buc</strain>
    </source>
</reference>
<evidence type="ECO:0000256" key="2">
    <source>
        <dbReference type="ARBA" id="ARBA00022448"/>
    </source>
</evidence>
<sequence>MDAPTSLPLSLPAIAWLAGAIGAVFGFAAQRSNFCTMGAIADLFIMEDWTRLRMWALSIAVAIIGTTGLQVVGLIDVHNTIYTGTRVPWLSHIVGGTLFGIGMTLASGCGAKTLVRLGSGNLKSLVVFAFLGLSAYMSLRGLFGSWRVAWLDPIAIQLGTAQDIPTLLAARFQLDSRSAWLACSSVAAGSLGLFALSRREMWRPAALLGSLAIGGCIVAGWYLSGQLAWLAEDPDTLQAAFLATNSGRMESLSFVAPYAYSLDLLMLWSDTSRIVTIGIASSTGVIVGSLLSAIQTRSFRIESFRDAPDLARHLVGAVLMGFGGVTALGCTIGQGLSGLSTLSLGSALTVLAIFGGASLSIKIQLRNA</sequence>
<evidence type="ECO:0000313" key="11">
    <source>
        <dbReference type="Proteomes" id="UP000389128"/>
    </source>
</evidence>
<dbReference type="InterPro" id="IPR007272">
    <property type="entry name" value="Sulf_transp_TsuA/YedE"/>
</dbReference>
<evidence type="ECO:0000256" key="5">
    <source>
        <dbReference type="ARBA" id="ARBA00022692"/>
    </source>
</evidence>
<dbReference type="GO" id="GO:0005886">
    <property type="term" value="C:plasma membrane"/>
    <property type="evidence" value="ECO:0007669"/>
    <property type="project" value="UniProtKB-SubCell"/>
</dbReference>
<organism evidence="10 11">
    <name type="scientific">Zoogloea oleivorans</name>
    <dbReference type="NCBI Taxonomy" id="1552750"/>
    <lineage>
        <taxon>Bacteria</taxon>
        <taxon>Pseudomonadati</taxon>
        <taxon>Pseudomonadota</taxon>
        <taxon>Betaproteobacteria</taxon>
        <taxon>Rhodocyclales</taxon>
        <taxon>Zoogloeaceae</taxon>
        <taxon>Zoogloea</taxon>
    </lineage>
</organism>
<feature type="transmembrane region" description="Helical" evidence="9">
    <location>
        <begin position="178"/>
        <end position="196"/>
    </location>
</feature>
<keyword evidence="4" id="KW-0997">Cell inner membrane</keyword>